<gene>
    <name evidence="2" type="ORF">M5K25_027164</name>
</gene>
<evidence type="ECO:0000313" key="2">
    <source>
        <dbReference type="EMBL" id="KAL0904995.1"/>
    </source>
</evidence>
<dbReference type="Pfam" id="PF13966">
    <property type="entry name" value="zf-RVT"/>
    <property type="match status" value="1"/>
</dbReference>
<accession>A0ABD0TZB5</accession>
<keyword evidence="3" id="KW-1185">Reference proteome</keyword>
<feature type="domain" description="Reverse transcriptase zinc-binding" evidence="1">
    <location>
        <begin position="53"/>
        <end position="124"/>
    </location>
</feature>
<dbReference type="AlphaFoldDB" id="A0ABD0TZB5"/>
<reference evidence="2 3" key="1">
    <citation type="journal article" date="2024" name="Plant Biotechnol. J.">
        <title>Dendrobium thyrsiflorum genome and its molecular insights into genes involved in important horticultural traits.</title>
        <authorList>
            <person name="Chen B."/>
            <person name="Wang J.Y."/>
            <person name="Zheng P.J."/>
            <person name="Li K.L."/>
            <person name="Liang Y.M."/>
            <person name="Chen X.F."/>
            <person name="Zhang C."/>
            <person name="Zhao X."/>
            <person name="He X."/>
            <person name="Zhang G.Q."/>
            <person name="Liu Z.J."/>
            <person name="Xu Q."/>
        </authorList>
    </citation>
    <scope>NUCLEOTIDE SEQUENCE [LARGE SCALE GENOMIC DNA]</scope>
    <source>
        <strain evidence="2">GZMU011</strain>
    </source>
</reference>
<dbReference type="EMBL" id="JANQDX010000019">
    <property type="protein sequence ID" value="KAL0904995.1"/>
    <property type="molecule type" value="Genomic_DNA"/>
</dbReference>
<protein>
    <recommendedName>
        <fullName evidence="1">Reverse transcriptase zinc-binding domain-containing protein</fullName>
    </recommendedName>
</protein>
<dbReference type="InterPro" id="IPR026960">
    <property type="entry name" value="RVT-Znf"/>
</dbReference>
<name>A0ABD0TZB5_DENTH</name>
<evidence type="ECO:0000259" key="1">
    <source>
        <dbReference type="Pfam" id="PF13966"/>
    </source>
</evidence>
<comment type="caution">
    <text evidence="2">The sequence shown here is derived from an EMBL/GenBank/DDBJ whole genome shotgun (WGS) entry which is preliminary data.</text>
</comment>
<organism evidence="2 3">
    <name type="scientific">Dendrobium thyrsiflorum</name>
    <name type="common">Pinecone-like raceme dendrobium</name>
    <name type="synonym">Orchid</name>
    <dbReference type="NCBI Taxonomy" id="117978"/>
    <lineage>
        <taxon>Eukaryota</taxon>
        <taxon>Viridiplantae</taxon>
        <taxon>Streptophyta</taxon>
        <taxon>Embryophyta</taxon>
        <taxon>Tracheophyta</taxon>
        <taxon>Spermatophyta</taxon>
        <taxon>Magnoliopsida</taxon>
        <taxon>Liliopsida</taxon>
        <taxon>Asparagales</taxon>
        <taxon>Orchidaceae</taxon>
        <taxon>Epidendroideae</taxon>
        <taxon>Malaxideae</taxon>
        <taxon>Dendrobiinae</taxon>
        <taxon>Dendrobium</taxon>
    </lineage>
</organism>
<proteinExistence type="predicted"/>
<evidence type="ECO:0000313" key="3">
    <source>
        <dbReference type="Proteomes" id="UP001552299"/>
    </source>
</evidence>
<dbReference type="Proteomes" id="UP001552299">
    <property type="component" value="Unassembled WGS sequence"/>
</dbReference>
<sequence length="220" mass="25935">MNNDGWILPVGCHPDLQAAILSVPVFCYGAPNCLSWAGDHRFKRGFKSFLNDFYKSDGNVTWFKSLWHKHYALRFTIFGWLCFMEGLKTADSLIRRNILVSSKCCLCHNNNETIPHLFFECEFSFSILSKLLPQFNSFLLRPNLNQVVDYLDAMQYNSREHKDLSRLILWASIYYIWRERNDRKFSLNFKSSSTVRLTILKAVKFKLAKWKNEETLRILL</sequence>